<name>A0A0D0ITG6_9MICO</name>
<dbReference type="Proteomes" id="UP000032120">
    <property type="component" value="Unassembled WGS sequence"/>
</dbReference>
<sequence>MLGGEWGSIMRIRADEMTTRGAKNIGFPSRQWARLASRTIVALLIAPLLALSFAAPSLALTEPGDDTSATVESEASPSGEEAEADAQPSDADELCNVIIAYSFDGRVVGLQEFSDMQQGELIRSSDLEMPSGYSLKSPFPDFTVYEDQEITVELVKAEKPLFDVTVRYLLDGEEIGREVLAGLPELFVVHDEDLTIPEGFVQANPMVPHVVVASDTIDVPVLRNSVPVADVMVWFVYDGKTEGLQIYRGLPIGAVITEATLVLPNGFVLAGPFADYTVTGQAELTLAVVPVGVDPEPEKPVIDTPDTDTEEDVPPAHDGKGATTELANSGTQRTAAIGVAAFGALGLGLVLMLGAASRGRALHRS</sequence>
<evidence type="ECO:0000256" key="1">
    <source>
        <dbReference type="SAM" id="MobiDB-lite"/>
    </source>
</evidence>
<feature type="region of interest" description="Disordered" evidence="1">
    <location>
        <begin position="62"/>
        <end position="90"/>
    </location>
</feature>
<evidence type="ECO:0000313" key="3">
    <source>
        <dbReference type="EMBL" id="KIP52813.1"/>
    </source>
</evidence>
<protein>
    <submittedName>
        <fullName evidence="3">Uncharacterized protein</fullName>
    </submittedName>
</protein>
<organism evidence="3 4">
    <name type="scientific">Leucobacter komagatae</name>
    <dbReference type="NCBI Taxonomy" id="55969"/>
    <lineage>
        <taxon>Bacteria</taxon>
        <taxon>Bacillati</taxon>
        <taxon>Actinomycetota</taxon>
        <taxon>Actinomycetes</taxon>
        <taxon>Micrococcales</taxon>
        <taxon>Microbacteriaceae</taxon>
        <taxon>Leucobacter</taxon>
    </lineage>
</organism>
<keyword evidence="2" id="KW-1133">Transmembrane helix</keyword>
<reference evidence="3 4" key="1">
    <citation type="submission" date="2015-01" db="EMBL/GenBank/DDBJ databases">
        <title>Draft genome sequence of Leucobacter komagatae strain VKM ST2845.</title>
        <authorList>
            <person name="Karlyshev A.V."/>
            <person name="Kudryashova E.B."/>
        </authorList>
    </citation>
    <scope>NUCLEOTIDE SEQUENCE [LARGE SCALE GENOMIC DNA]</scope>
    <source>
        <strain evidence="3 4">VKM ST2845</strain>
    </source>
</reference>
<feature type="region of interest" description="Disordered" evidence="1">
    <location>
        <begin position="295"/>
        <end position="325"/>
    </location>
</feature>
<keyword evidence="2" id="KW-0472">Membrane</keyword>
<dbReference type="AlphaFoldDB" id="A0A0D0ITG6"/>
<accession>A0A0D0ITG6</accession>
<feature type="transmembrane region" description="Helical" evidence="2">
    <location>
        <begin position="335"/>
        <end position="356"/>
    </location>
</feature>
<keyword evidence="4" id="KW-1185">Reference proteome</keyword>
<evidence type="ECO:0000256" key="2">
    <source>
        <dbReference type="SAM" id="Phobius"/>
    </source>
</evidence>
<comment type="caution">
    <text evidence="3">The sequence shown here is derived from an EMBL/GenBank/DDBJ whole genome shotgun (WGS) entry which is preliminary data.</text>
</comment>
<evidence type="ECO:0000313" key="4">
    <source>
        <dbReference type="Proteomes" id="UP000032120"/>
    </source>
</evidence>
<keyword evidence="2" id="KW-0812">Transmembrane</keyword>
<proteinExistence type="predicted"/>
<dbReference type="EMBL" id="JXSQ01000006">
    <property type="protein sequence ID" value="KIP52813.1"/>
    <property type="molecule type" value="Genomic_DNA"/>
</dbReference>
<gene>
    <name evidence="3" type="ORF">SD72_06225</name>
</gene>